<dbReference type="Pfam" id="PF00084">
    <property type="entry name" value="Sushi"/>
    <property type="match status" value="1"/>
</dbReference>
<feature type="chain" id="PRO_5021332699" description="Sushi domain-containing protein" evidence="6">
    <location>
        <begin position="37"/>
        <end position="141"/>
    </location>
</feature>
<dbReference type="STRING" id="62062.ENSHHUP00000028855"/>
<keyword evidence="4 5" id="KW-1015">Disulfide bond</keyword>
<feature type="disulfide bond" evidence="5">
    <location>
        <begin position="44"/>
        <end position="87"/>
    </location>
</feature>
<comment type="caution">
    <text evidence="5">Lacks conserved residue(s) required for the propagation of feature annotation.</text>
</comment>
<dbReference type="InterPro" id="IPR000436">
    <property type="entry name" value="Sushi_SCR_CCP_dom"/>
</dbReference>
<dbReference type="PANTHER" id="PTHR45785:SF2">
    <property type="entry name" value="COMPLEMENT FACTOR H-RELATED"/>
    <property type="match status" value="1"/>
</dbReference>
<evidence type="ECO:0000256" key="2">
    <source>
        <dbReference type="ARBA" id="ARBA00022659"/>
    </source>
</evidence>
<dbReference type="Ensembl" id="ENSHHUT00000030060.1">
    <property type="protein sequence ID" value="ENSHHUP00000028855.1"/>
    <property type="gene ID" value="ENSHHUG00000018413.1"/>
</dbReference>
<evidence type="ECO:0000256" key="4">
    <source>
        <dbReference type="ARBA" id="ARBA00023157"/>
    </source>
</evidence>
<reference evidence="8" key="2">
    <citation type="submission" date="2025-08" db="UniProtKB">
        <authorList>
            <consortium name="Ensembl"/>
        </authorList>
    </citation>
    <scope>IDENTIFICATION</scope>
</reference>
<evidence type="ECO:0000256" key="3">
    <source>
        <dbReference type="ARBA" id="ARBA00022729"/>
    </source>
</evidence>
<keyword evidence="2 5" id="KW-0768">Sushi</keyword>
<evidence type="ECO:0000256" key="6">
    <source>
        <dbReference type="SAM" id="SignalP"/>
    </source>
</evidence>
<dbReference type="AlphaFoldDB" id="A0A4W5LV31"/>
<dbReference type="InterPro" id="IPR035976">
    <property type="entry name" value="Sushi/SCR/CCP_sf"/>
</dbReference>
<sequence>MFYPFHFYCIYHLINMKSSLTLLCLVVWVNVDASSAQTAQGVPCDPPPKVENAIVEIPYKNKYIDGLKVNYECRKSFEIEGLKKITCENGSWTTPPPTCKPSCPDPPSIQNGDFTKELIEVEGVITEVSYQCSRQYTLSFT</sequence>
<accession>A0A4W5LV31</accession>
<keyword evidence="3 6" id="KW-0732">Signal</keyword>
<feature type="signal peptide" evidence="6">
    <location>
        <begin position="1"/>
        <end position="36"/>
    </location>
</feature>
<name>A0A4W5LV31_9TELE</name>
<reference evidence="9" key="1">
    <citation type="submission" date="2018-06" db="EMBL/GenBank/DDBJ databases">
        <title>Genome assembly of Danube salmon.</title>
        <authorList>
            <person name="Macqueen D.J."/>
            <person name="Gundappa M.K."/>
        </authorList>
    </citation>
    <scope>NUCLEOTIDE SEQUENCE [LARGE SCALE GENOMIC DNA]</scope>
</reference>
<evidence type="ECO:0000256" key="1">
    <source>
        <dbReference type="ARBA" id="ARBA00004328"/>
    </source>
</evidence>
<evidence type="ECO:0000256" key="5">
    <source>
        <dbReference type="PROSITE-ProRule" id="PRU00302"/>
    </source>
</evidence>
<evidence type="ECO:0000313" key="9">
    <source>
        <dbReference type="Proteomes" id="UP000314982"/>
    </source>
</evidence>
<evidence type="ECO:0000259" key="7">
    <source>
        <dbReference type="PROSITE" id="PS50923"/>
    </source>
</evidence>
<evidence type="ECO:0000313" key="8">
    <source>
        <dbReference type="Ensembl" id="ENSHHUP00000028855.1"/>
    </source>
</evidence>
<dbReference type="InterPro" id="IPR051503">
    <property type="entry name" value="ComplSys_Reg/VirEntry_Med"/>
</dbReference>
<organism evidence="8 9">
    <name type="scientific">Hucho hucho</name>
    <name type="common">huchen</name>
    <dbReference type="NCBI Taxonomy" id="62062"/>
    <lineage>
        <taxon>Eukaryota</taxon>
        <taxon>Metazoa</taxon>
        <taxon>Chordata</taxon>
        <taxon>Craniata</taxon>
        <taxon>Vertebrata</taxon>
        <taxon>Euteleostomi</taxon>
        <taxon>Actinopterygii</taxon>
        <taxon>Neopterygii</taxon>
        <taxon>Teleostei</taxon>
        <taxon>Protacanthopterygii</taxon>
        <taxon>Salmoniformes</taxon>
        <taxon>Salmonidae</taxon>
        <taxon>Salmoninae</taxon>
        <taxon>Hucho</taxon>
    </lineage>
</organism>
<dbReference type="Proteomes" id="UP000314982">
    <property type="component" value="Unassembled WGS sequence"/>
</dbReference>
<keyword evidence="9" id="KW-1185">Reference proteome</keyword>
<dbReference type="GeneTree" id="ENSGT01010000228117"/>
<dbReference type="PANTHER" id="PTHR45785">
    <property type="entry name" value="COMPLEMENT FACTOR H-RELATED"/>
    <property type="match status" value="1"/>
</dbReference>
<comment type="subcellular location">
    <subcellularLocation>
        <location evidence="1">Virion</location>
    </subcellularLocation>
</comment>
<proteinExistence type="predicted"/>
<reference evidence="8" key="3">
    <citation type="submission" date="2025-09" db="UniProtKB">
        <authorList>
            <consortium name="Ensembl"/>
        </authorList>
    </citation>
    <scope>IDENTIFICATION</scope>
</reference>
<protein>
    <recommendedName>
        <fullName evidence="7">Sushi domain-containing protein</fullName>
    </recommendedName>
</protein>
<feature type="domain" description="Sushi" evidence="7">
    <location>
        <begin position="42"/>
        <end position="101"/>
    </location>
</feature>
<dbReference type="PROSITE" id="PS50923">
    <property type="entry name" value="SUSHI"/>
    <property type="match status" value="1"/>
</dbReference>
<dbReference type="CDD" id="cd00033">
    <property type="entry name" value="CCP"/>
    <property type="match status" value="1"/>
</dbReference>
<dbReference type="SUPFAM" id="SSF57535">
    <property type="entry name" value="Complement control module/SCR domain"/>
    <property type="match status" value="1"/>
</dbReference>
<dbReference type="Gene3D" id="2.10.70.10">
    <property type="entry name" value="Complement Module, domain 1"/>
    <property type="match status" value="2"/>
</dbReference>
<dbReference type="SMART" id="SM00032">
    <property type="entry name" value="CCP"/>
    <property type="match status" value="1"/>
</dbReference>